<accession>A0A1L9S7J7</accession>
<keyword evidence="2" id="KW-1185">Reference proteome</keyword>
<dbReference type="Proteomes" id="UP000184188">
    <property type="component" value="Unassembled WGS sequence"/>
</dbReference>
<dbReference type="STRING" id="1073090.A0A1L9S7J7"/>
<dbReference type="RefSeq" id="XP_022577623.1">
    <property type="nucleotide sequence ID" value="XM_022724108.1"/>
</dbReference>
<dbReference type="EMBL" id="KV878354">
    <property type="protein sequence ID" value="OJJ43113.1"/>
    <property type="molecule type" value="Genomic_DNA"/>
</dbReference>
<evidence type="ECO:0000313" key="2">
    <source>
        <dbReference type="Proteomes" id="UP000184188"/>
    </source>
</evidence>
<sequence>MDFMPGKPLDQAWPHMTSEDKTGVANHLHGYISQLRGLKGTYIQAASHGKAVIEDRTPCEAGPFFHEKEFNEFLFRQTFPAVPTFWSITLSPN</sequence>
<evidence type="ECO:0000313" key="1">
    <source>
        <dbReference type="EMBL" id="OJJ43113.1"/>
    </source>
</evidence>
<dbReference type="OrthoDB" id="4177236at2759"/>
<dbReference type="AlphaFoldDB" id="A0A1L9S7J7"/>
<dbReference type="GeneID" id="34610573"/>
<gene>
    <name evidence="1" type="ORF">ASPZODRAFT_136669</name>
</gene>
<organism evidence="1 2">
    <name type="scientific">Penicilliopsis zonata CBS 506.65</name>
    <dbReference type="NCBI Taxonomy" id="1073090"/>
    <lineage>
        <taxon>Eukaryota</taxon>
        <taxon>Fungi</taxon>
        <taxon>Dikarya</taxon>
        <taxon>Ascomycota</taxon>
        <taxon>Pezizomycotina</taxon>
        <taxon>Eurotiomycetes</taxon>
        <taxon>Eurotiomycetidae</taxon>
        <taxon>Eurotiales</taxon>
        <taxon>Aspergillaceae</taxon>
        <taxon>Penicilliopsis</taxon>
    </lineage>
</organism>
<reference evidence="2" key="1">
    <citation type="journal article" date="2017" name="Genome Biol.">
        <title>Comparative genomics reveals high biological diversity and specific adaptations in the industrially and medically important fungal genus Aspergillus.</title>
        <authorList>
            <person name="de Vries R.P."/>
            <person name="Riley R."/>
            <person name="Wiebenga A."/>
            <person name="Aguilar-Osorio G."/>
            <person name="Amillis S."/>
            <person name="Uchima C.A."/>
            <person name="Anderluh G."/>
            <person name="Asadollahi M."/>
            <person name="Askin M."/>
            <person name="Barry K."/>
            <person name="Battaglia E."/>
            <person name="Bayram O."/>
            <person name="Benocci T."/>
            <person name="Braus-Stromeyer S.A."/>
            <person name="Caldana C."/>
            <person name="Canovas D."/>
            <person name="Cerqueira G.C."/>
            <person name="Chen F."/>
            <person name="Chen W."/>
            <person name="Choi C."/>
            <person name="Clum A."/>
            <person name="Dos Santos R.A."/>
            <person name="Damasio A.R."/>
            <person name="Diallinas G."/>
            <person name="Emri T."/>
            <person name="Fekete E."/>
            <person name="Flipphi M."/>
            <person name="Freyberg S."/>
            <person name="Gallo A."/>
            <person name="Gournas C."/>
            <person name="Habgood R."/>
            <person name="Hainaut M."/>
            <person name="Harispe M.L."/>
            <person name="Henrissat B."/>
            <person name="Hilden K.S."/>
            <person name="Hope R."/>
            <person name="Hossain A."/>
            <person name="Karabika E."/>
            <person name="Karaffa L."/>
            <person name="Karanyi Z."/>
            <person name="Krasevec N."/>
            <person name="Kuo A."/>
            <person name="Kusch H."/>
            <person name="LaButti K."/>
            <person name="Lagendijk E.L."/>
            <person name="Lapidus A."/>
            <person name="Levasseur A."/>
            <person name="Lindquist E."/>
            <person name="Lipzen A."/>
            <person name="Logrieco A.F."/>
            <person name="MacCabe A."/>
            <person name="Maekelae M.R."/>
            <person name="Malavazi I."/>
            <person name="Melin P."/>
            <person name="Meyer V."/>
            <person name="Mielnichuk N."/>
            <person name="Miskei M."/>
            <person name="Molnar A.P."/>
            <person name="Mule G."/>
            <person name="Ngan C.Y."/>
            <person name="Orejas M."/>
            <person name="Orosz E."/>
            <person name="Ouedraogo J.P."/>
            <person name="Overkamp K.M."/>
            <person name="Park H.-S."/>
            <person name="Perrone G."/>
            <person name="Piumi F."/>
            <person name="Punt P.J."/>
            <person name="Ram A.F."/>
            <person name="Ramon A."/>
            <person name="Rauscher S."/>
            <person name="Record E."/>
            <person name="Riano-Pachon D.M."/>
            <person name="Robert V."/>
            <person name="Roehrig J."/>
            <person name="Ruller R."/>
            <person name="Salamov A."/>
            <person name="Salih N.S."/>
            <person name="Samson R.A."/>
            <person name="Sandor E."/>
            <person name="Sanguinetti M."/>
            <person name="Schuetze T."/>
            <person name="Sepcic K."/>
            <person name="Shelest E."/>
            <person name="Sherlock G."/>
            <person name="Sophianopoulou V."/>
            <person name="Squina F.M."/>
            <person name="Sun H."/>
            <person name="Susca A."/>
            <person name="Todd R.B."/>
            <person name="Tsang A."/>
            <person name="Unkles S.E."/>
            <person name="van de Wiele N."/>
            <person name="van Rossen-Uffink D."/>
            <person name="Oliveira J.V."/>
            <person name="Vesth T.C."/>
            <person name="Visser J."/>
            <person name="Yu J.-H."/>
            <person name="Zhou M."/>
            <person name="Andersen M.R."/>
            <person name="Archer D.B."/>
            <person name="Baker S.E."/>
            <person name="Benoit I."/>
            <person name="Brakhage A.A."/>
            <person name="Braus G.H."/>
            <person name="Fischer R."/>
            <person name="Frisvad J.C."/>
            <person name="Goldman G.H."/>
            <person name="Houbraken J."/>
            <person name="Oakley B."/>
            <person name="Pocsi I."/>
            <person name="Scazzocchio C."/>
            <person name="Seiboth B."/>
            <person name="vanKuyk P.A."/>
            <person name="Wortman J."/>
            <person name="Dyer P.S."/>
            <person name="Grigoriev I.V."/>
        </authorList>
    </citation>
    <scope>NUCLEOTIDE SEQUENCE [LARGE SCALE GENOMIC DNA]</scope>
    <source>
        <strain evidence="2">CBS 506.65</strain>
    </source>
</reference>
<proteinExistence type="predicted"/>
<dbReference type="VEuPathDB" id="FungiDB:ASPZODRAFT_136669"/>
<protein>
    <submittedName>
        <fullName evidence="1">Uncharacterized protein</fullName>
    </submittedName>
</protein>
<name>A0A1L9S7J7_9EURO</name>